<gene>
    <name evidence="3" type="ORF">SAMN06297382_2220</name>
</gene>
<evidence type="ECO:0000313" key="3">
    <source>
        <dbReference type="EMBL" id="SNT74513.1"/>
    </source>
</evidence>
<keyword evidence="2" id="KW-0812">Transmembrane</keyword>
<feature type="compositionally biased region" description="Basic and acidic residues" evidence="1">
    <location>
        <begin position="449"/>
        <end position="460"/>
    </location>
</feature>
<feature type="transmembrane region" description="Helical" evidence="2">
    <location>
        <begin position="154"/>
        <end position="179"/>
    </location>
</feature>
<accession>A0A239PWW1</accession>
<evidence type="ECO:0000256" key="1">
    <source>
        <dbReference type="SAM" id="MobiDB-lite"/>
    </source>
</evidence>
<sequence length="481" mass="51474">MSEYFYGEDESARPSALERLRARMAGWAERLAPRRAASAAQPDGAPPDPAKLLFPVQPDAASGERVDADRPLRARLEESAENIAGYQKTLRARAGEVWRAVVERRDGFARNVAYYLRVLIGIALAGVALHLDRASLTDGMTIFGPMSVSEPNHAAIVSAVFFWFGALLATGGLIGLLFVSAAGDADNRKVQARARRLGGDAAAIALRIDAALAAAREEMDRHHARNRPARAVGALSQAHLIALEAATLFRTLGVLNDRPGEPADEAARRRFAEFLRESAAPEDVPQAGAFFAVLAALAIGFAFGYGFAYVQFVPGPESPEQTDAASLLKLYPAAAHALLGAGLIYALLGWICGQLRFVIAADARRQALVEALDAARSPFTGENAPRMDDIAQRIEDALAVYIAWVEPPPGKPKTGAAAAAAEDDAPAWRRPPEGPRFVETGFQAAPKAFRADPPDRDSEKKSRRGTGPKRTLKGLVRPPGI</sequence>
<feature type="region of interest" description="Disordered" evidence="1">
    <location>
        <begin position="412"/>
        <end position="481"/>
    </location>
</feature>
<feature type="compositionally biased region" description="Basic residues" evidence="1">
    <location>
        <begin position="461"/>
        <end position="472"/>
    </location>
</feature>
<feature type="transmembrane region" description="Helical" evidence="2">
    <location>
        <begin position="330"/>
        <end position="351"/>
    </location>
</feature>
<dbReference type="RefSeq" id="WP_089412682.1">
    <property type="nucleotide sequence ID" value="NZ_FZQA01000005.1"/>
</dbReference>
<protein>
    <submittedName>
        <fullName evidence="3">Uncharacterized protein</fullName>
    </submittedName>
</protein>
<keyword evidence="4" id="KW-1185">Reference proteome</keyword>
<reference evidence="3 4" key="1">
    <citation type="submission" date="2017-07" db="EMBL/GenBank/DDBJ databases">
        <authorList>
            <person name="Sun Z.S."/>
            <person name="Albrecht U."/>
            <person name="Echele G."/>
            <person name="Lee C.C."/>
        </authorList>
    </citation>
    <scope>NUCLEOTIDE SEQUENCE [LARGE SCALE GENOMIC DNA]</scope>
    <source>
        <strain evidence="3 4">CGMCC 1.12710</strain>
    </source>
</reference>
<keyword evidence="2" id="KW-1133">Transmembrane helix</keyword>
<feature type="transmembrane region" description="Helical" evidence="2">
    <location>
        <begin position="114"/>
        <end position="131"/>
    </location>
</feature>
<keyword evidence="2" id="KW-0472">Membrane</keyword>
<organism evidence="3 4">
    <name type="scientific">Amphiplicatus metriothermophilus</name>
    <dbReference type="NCBI Taxonomy" id="1519374"/>
    <lineage>
        <taxon>Bacteria</taxon>
        <taxon>Pseudomonadati</taxon>
        <taxon>Pseudomonadota</taxon>
        <taxon>Alphaproteobacteria</taxon>
        <taxon>Parvularculales</taxon>
        <taxon>Parvularculaceae</taxon>
        <taxon>Amphiplicatus</taxon>
    </lineage>
</organism>
<proteinExistence type="predicted"/>
<feature type="transmembrane region" description="Helical" evidence="2">
    <location>
        <begin position="289"/>
        <end position="310"/>
    </location>
</feature>
<evidence type="ECO:0000256" key="2">
    <source>
        <dbReference type="SAM" id="Phobius"/>
    </source>
</evidence>
<dbReference type="EMBL" id="FZQA01000005">
    <property type="protein sequence ID" value="SNT74513.1"/>
    <property type="molecule type" value="Genomic_DNA"/>
</dbReference>
<dbReference type="AlphaFoldDB" id="A0A239PWW1"/>
<evidence type="ECO:0000313" key="4">
    <source>
        <dbReference type="Proteomes" id="UP000198346"/>
    </source>
</evidence>
<name>A0A239PWW1_9PROT</name>
<dbReference type="Proteomes" id="UP000198346">
    <property type="component" value="Unassembled WGS sequence"/>
</dbReference>